<dbReference type="Pfam" id="PF13189">
    <property type="entry name" value="Cytidylate_kin2"/>
    <property type="match status" value="1"/>
</dbReference>
<keyword evidence="1" id="KW-0472">Membrane</keyword>
<keyword evidence="3" id="KW-1185">Reference proteome</keyword>
<feature type="transmembrane region" description="Helical" evidence="1">
    <location>
        <begin position="157"/>
        <end position="178"/>
    </location>
</feature>
<feature type="transmembrane region" description="Helical" evidence="1">
    <location>
        <begin position="332"/>
        <end position="353"/>
    </location>
</feature>
<dbReference type="GO" id="GO:0016301">
    <property type="term" value="F:kinase activity"/>
    <property type="evidence" value="ECO:0007669"/>
    <property type="project" value="UniProtKB-KW"/>
</dbReference>
<feature type="transmembrane region" description="Helical" evidence="1">
    <location>
        <begin position="51"/>
        <end position="78"/>
    </location>
</feature>
<dbReference type="Gene3D" id="3.40.50.300">
    <property type="entry name" value="P-loop containing nucleotide triphosphate hydrolases"/>
    <property type="match status" value="1"/>
</dbReference>
<evidence type="ECO:0000313" key="3">
    <source>
        <dbReference type="Proteomes" id="UP001060164"/>
    </source>
</evidence>
<dbReference type="InterPro" id="IPR027417">
    <property type="entry name" value="P-loop_NTPase"/>
</dbReference>
<dbReference type="InterPro" id="IPR001927">
    <property type="entry name" value="Na/Gal_symport"/>
</dbReference>
<gene>
    <name evidence="2" type="ORF">NQ502_11050</name>
</gene>
<feature type="transmembrane region" description="Helical" evidence="1">
    <location>
        <begin position="21"/>
        <end position="45"/>
    </location>
</feature>
<feature type="transmembrane region" description="Helical" evidence="1">
    <location>
        <begin position="373"/>
        <end position="397"/>
    </location>
</feature>
<dbReference type="PANTHER" id="PTHR11328">
    <property type="entry name" value="MAJOR FACILITATOR SUPERFAMILY DOMAIN-CONTAINING PROTEIN"/>
    <property type="match status" value="1"/>
</dbReference>
<accession>A0ABY5VCM5</accession>
<feature type="transmembrane region" description="Helical" evidence="1">
    <location>
        <begin position="90"/>
        <end position="109"/>
    </location>
</feature>
<feature type="transmembrane region" description="Helical" evidence="1">
    <location>
        <begin position="242"/>
        <end position="259"/>
    </location>
</feature>
<keyword evidence="2" id="KW-0808">Transferase</keyword>
<evidence type="ECO:0000313" key="2">
    <source>
        <dbReference type="EMBL" id="UWP57937.1"/>
    </source>
</evidence>
<feature type="transmembrane region" description="Helical" evidence="1">
    <location>
        <begin position="307"/>
        <end position="326"/>
    </location>
</feature>
<proteinExistence type="predicted"/>
<dbReference type="SUPFAM" id="SSF103473">
    <property type="entry name" value="MFS general substrate transporter"/>
    <property type="match status" value="1"/>
</dbReference>
<evidence type="ECO:0000256" key="1">
    <source>
        <dbReference type="SAM" id="Phobius"/>
    </source>
</evidence>
<feature type="transmembrane region" description="Helical" evidence="1">
    <location>
        <begin position="279"/>
        <end position="300"/>
    </location>
</feature>
<reference evidence="2" key="1">
    <citation type="journal article" date="2022" name="Cell">
        <title>Design, construction, and in vivo augmentation of a complex gut microbiome.</title>
        <authorList>
            <person name="Cheng A.G."/>
            <person name="Ho P.Y."/>
            <person name="Aranda-Diaz A."/>
            <person name="Jain S."/>
            <person name="Yu F.B."/>
            <person name="Meng X."/>
            <person name="Wang M."/>
            <person name="Iakiviak M."/>
            <person name="Nagashima K."/>
            <person name="Zhao A."/>
            <person name="Murugkar P."/>
            <person name="Patil A."/>
            <person name="Atabakhsh K."/>
            <person name="Weakley A."/>
            <person name="Yan J."/>
            <person name="Brumbaugh A.R."/>
            <person name="Higginbottom S."/>
            <person name="Dimas A."/>
            <person name="Shiver A.L."/>
            <person name="Deutschbauer A."/>
            <person name="Neff N."/>
            <person name="Sonnenburg J.L."/>
            <person name="Huang K.C."/>
            <person name="Fischbach M.A."/>
        </authorList>
    </citation>
    <scope>NUCLEOTIDE SEQUENCE</scope>
    <source>
        <strain evidence="2">DSM 19829</strain>
    </source>
</reference>
<protein>
    <submittedName>
        <fullName evidence="2">Cytidylate kinase family protein</fullName>
    </submittedName>
</protein>
<keyword evidence="1" id="KW-0812">Transmembrane</keyword>
<dbReference type="Proteomes" id="UP001060164">
    <property type="component" value="Chromosome"/>
</dbReference>
<dbReference type="InterPro" id="IPR039672">
    <property type="entry name" value="MFS_2"/>
</dbReference>
<dbReference type="CDD" id="cd17332">
    <property type="entry name" value="MFS_MelB_like"/>
    <property type="match status" value="1"/>
</dbReference>
<sequence length="688" mass="75207">MKNVVESRSGDAVKIRIGEKVAYGSGDVACNVVFALTMSLATYFYTNVIGMSAALVGTILMLSRLFDGASDVIIGLLVDKTKSRFGKARAWVLWMTVPYGLSAVLMFMVPANATTVIQAIYVFITYNFAVTIVYTALNLPYGTLAALMTRDQNERSLLNVFRMSMAPAGNLIVTALTLPLINRLGGDQKAWITVTVIYAVIAMILLLVCFFGCKERVHIPAVPDDEKVSMGTSFRCMLSNKYWWMVTLMFFGWSVYTTLNGTMLTYYSQYQLGNNELMSIISIVEKLPSILVTIAIAPFIKKFGKRNLSLAGAIVSLSGAAIMLISPQNLTFVLIGAALKGAGVGPLGATVYAMMADAIEYGHWRTGVRTEGLLFSAATVGYKIGGGLTSAGIGFVLEAAGFDGKSAVYQTASAHSAISALYLFLPFAAWGMLAILLWRYKLDKEYSKVIGELQIGRYSEKAVVKQKASKISQKEPVFAAVSDTAKTNAIITISREYGSGGHDIGKRLAKELGIPFYDKQLLSLAAKESGLDEVTFEQLNAELSAYQLSLTMLDPGNQNDKLFLLQSQTIRKLALQGPFVIVGRCADYVLRDFDHVVNVFIGSSAVKKALRENAPAGKDTDQIKQWQMVSEMDKRRSLYYQHYTGREWGKAENYHLCVDSSLLGMNTCNVIKSYLDGCEEPGECVGIL</sequence>
<keyword evidence="1" id="KW-1133">Transmembrane helix</keyword>
<feature type="transmembrane region" description="Helical" evidence="1">
    <location>
        <begin position="417"/>
        <end position="438"/>
    </location>
</feature>
<dbReference type="Gene3D" id="1.20.1250.20">
    <property type="entry name" value="MFS general substrate transporter like domains"/>
    <property type="match status" value="2"/>
</dbReference>
<dbReference type="NCBIfam" id="TIGR00792">
    <property type="entry name" value="gph"/>
    <property type="match status" value="1"/>
</dbReference>
<dbReference type="RefSeq" id="WP_049898109.1">
    <property type="nucleotide sequence ID" value="NZ_CABLBR010000011.1"/>
</dbReference>
<feature type="transmembrane region" description="Helical" evidence="1">
    <location>
        <begin position="190"/>
        <end position="211"/>
    </location>
</feature>
<dbReference type="Pfam" id="PF13347">
    <property type="entry name" value="MFS_2"/>
    <property type="match status" value="1"/>
</dbReference>
<name>A0ABY5VCM5_9FIRM</name>
<dbReference type="InterPro" id="IPR036259">
    <property type="entry name" value="MFS_trans_sf"/>
</dbReference>
<dbReference type="PANTHER" id="PTHR11328:SF24">
    <property type="entry name" value="MAJOR FACILITATOR SUPERFAMILY (MFS) PROFILE DOMAIN-CONTAINING PROTEIN"/>
    <property type="match status" value="1"/>
</dbReference>
<organism evidence="2 3">
    <name type="scientific">Ruminococcus gauvreauii</name>
    <dbReference type="NCBI Taxonomy" id="438033"/>
    <lineage>
        <taxon>Bacteria</taxon>
        <taxon>Bacillati</taxon>
        <taxon>Bacillota</taxon>
        <taxon>Clostridia</taxon>
        <taxon>Eubacteriales</taxon>
        <taxon>Oscillospiraceae</taxon>
        <taxon>Ruminococcus</taxon>
    </lineage>
</organism>
<feature type="transmembrane region" description="Helical" evidence="1">
    <location>
        <begin position="115"/>
        <end position="137"/>
    </location>
</feature>
<keyword evidence="2" id="KW-0418">Kinase</keyword>
<dbReference type="EMBL" id="CP102290">
    <property type="protein sequence ID" value="UWP57937.1"/>
    <property type="molecule type" value="Genomic_DNA"/>
</dbReference>